<comment type="subcellular location">
    <subcellularLocation>
        <location evidence="1">Mitochondrion inner membrane</location>
    </subcellularLocation>
</comment>
<comment type="subunit">
    <text evidence="1">Component of the mitochondrial contact site and cristae organizing system (MICOS) complex.</text>
</comment>
<comment type="function">
    <text evidence="1">Component of the MICOS complex, a large protein complex of the mitochondrial inner membrane that plays crucial roles in the maintenance of crista junctions, inner membrane architecture, and formation of contact sites to the outer membrane.</text>
</comment>
<dbReference type="VEuPathDB" id="FungiDB:HGUI_00750"/>
<evidence type="ECO:0000256" key="1">
    <source>
        <dbReference type="RuleBase" id="RU363021"/>
    </source>
</evidence>
<sequence>MSRFYELNQPVYTTDTTDQEPTLSKHFEDYVGPKHQANELITIRYKENLKNFISKQREYVNGFLVKSEKKVEDVTQKQQTYEKKLLNTYVDPIIDASKTEKDDLLTGLMAITTGTLAGLILNKQIKSLRYVKPLMPLSLGLLAFYVYIPNTFSSFTKVSYLIEGNIVGEGFLRKQDQLVQYTSNTLKSTVNSYHTIVGCVENAYTKTETNVKKVLSFFK</sequence>
<protein>
    <recommendedName>
        <fullName evidence="1">MICOS complex subunit</fullName>
    </recommendedName>
</protein>
<keyword evidence="1" id="KW-0999">Mitochondrion inner membrane</keyword>
<dbReference type="AlphaFoldDB" id="A0A1L0FG39"/>
<dbReference type="GO" id="GO:0042407">
    <property type="term" value="P:cristae formation"/>
    <property type="evidence" value="ECO:0007669"/>
    <property type="project" value="InterPro"/>
</dbReference>
<keyword evidence="1" id="KW-0496">Mitochondrion</keyword>
<dbReference type="Proteomes" id="UP000183365">
    <property type="component" value="Unassembled WGS sequence"/>
</dbReference>
<accession>A0A1L0FG39</accession>
<dbReference type="OrthoDB" id="2399148at2759"/>
<proteinExistence type="predicted"/>
<dbReference type="PANTHER" id="PTHR28268">
    <property type="entry name" value="MICOS SUBUNIT MIC26"/>
    <property type="match status" value="1"/>
</dbReference>
<reference evidence="3" key="1">
    <citation type="submission" date="2016-11" db="EMBL/GenBank/DDBJ databases">
        <authorList>
            <person name="Guldener U."/>
        </authorList>
    </citation>
    <scope>NUCLEOTIDE SEQUENCE [LARGE SCALE GENOMIC DNA]</scope>
</reference>
<keyword evidence="1" id="KW-0472">Membrane</keyword>
<evidence type="ECO:0000313" key="3">
    <source>
        <dbReference type="Proteomes" id="UP000183365"/>
    </source>
</evidence>
<dbReference type="EMBL" id="FQNF01000009">
    <property type="protein sequence ID" value="SGZ38550.1"/>
    <property type="molecule type" value="Genomic_DNA"/>
</dbReference>
<dbReference type="GO" id="GO:0044284">
    <property type="term" value="C:mitochondrial crista junction"/>
    <property type="evidence" value="ECO:0007669"/>
    <property type="project" value="TreeGrafter"/>
</dbReference>
<dbReference type="GO" id="GO:0061617">
    <property type="term" value="C:MICOS complex"/>
    <property type="evidence" value="ECO:0007669"/>
    <property type="project" value="UniProtKB-UniRule"/>
</dbReference>
<dbReference type="Pfam" id="PF09769">
    <property type="entry name" value="ApoO"/>
    <property type="match status" value="1"/>
</dbReference>
<evidence type="ECO:0000313" key="2">
    <source>
        <dbReference type="EMBL" id="SGZ38550.1"/>
    </source>
</evidence>
<dbReference type="InterPro" id="IPR019166">
    <property type="entry name" value="MIC26/MIC27"/>
</dbReference>
<dbReference type="PANTHER" id="PTHR28268:SF1">
    <property type="entry name" value="MICOS SUBUNIT MIC26"/>
    <property type="match status" value="1"/>
</dbReference>
<dbReference type="InterPro" id="IPR033181">
    <property type="entry name" value="Mic26_fungi"/>
</dbReference>
<keyword evidence="3" id="KW-1185">Reference proteome</keyword>
<name>A0A1L0FG39_9ASCO</name>
<gene>
    <name evidence="2" type="ORF">HGUI_00750</name>
</gene>
<organism evidence="2 3">
    <name type="scientific">Hanseniaspora guilliermondii</name>
    <dbReference type="NCBI Taxonomy" id="56406"/>
    <lineage>
        <taxon>Eukaryota</taxon>
        <taxon>Fungi</taxon>
        <taxon>Dikarya</taxon>
        <taxon>Ascomycota</taxon>
        <taxon>Saccharomycotina</taxon>
        <taxon>Saccharomycetes</taxon>
        <taxon>Saccharomycodales</taxon>
        <taxon>Saccharomycodaceae</taxon>
        <taxon>Hanseniaspora</taxon>
    </lineage>
</organism>